<dbReference type="InterPro" id="IPR036390">
    <property type="entry name" value="WH_DNA-bd_sf"/>
</dbReference>
<dbReference type="Gene3D" id="3.30.450.40">
    <property type="match status" value="1"/>
</dbReference>
<dbReference type="RefSeq" id="WP_138421451.1">
    <property type="nucleotide sequence ID" value="NZ_WTUX01000013.1"/>
</dbReference>
<proteinExistence type="predicted"/>
<dbReference type="GO" id="GO:0003700">
    <property type="term" value="F:DNA-binding transcription factor activity"/>
    <property type="evidence" value="ECO:0007669"/>
    <property type="project" value="TreeGrafter"/>
</dbReference>
<feature type="domain" description="HTH iclR-type" evidence="4">
    <location>
        <begin position="11"/>
        <end position="73"/>
    </location>
</feature>
<gene>
    <name evidence="6" type="ORF">GQE99_11615</name>
</gene>
<name>A0A845M810_9RHOB</name>
<evidence type="ECO:0000313" key="7">
    <source>
        <dbReference type="Proteomes" id="UP000467322"/>
    </source>
</evidence>
<keyword evidence="1" id="KW-0805">Transcription regulation</keyword>
<evidence type="ECO:0000256" key="3">
    <source>
        <dbReference type="ARBA" id="ARBA00023163"/>
    </source>
</evidence>
<dbReference type="PROSITE" id="PS51078">
    <property type="entry name" value="ICLR_ED"/>
    <property type="match status" value="1"/>
</dbReference>
<dbReference type="InterPro" id="IPR014757">
    <property type="entry name" value="Tscrpt_reg_IclR_C"/>
</dbReference>
<dbReference type="InterPro" id="IPR050707">
    <property type="entry name" value="HTH_MetabolicPath_Reg"/>
</dbReference>
<comment type="caution">
    <text evidence="6">The sequence shown here is derived from an EMBL/GenBank/DDBJ whole genome shotgun (WGS) entry which is preliminary data.</text>
</comment>
<dbReference type="EMBL" id="WTUX01000013">
    <property type="protein sequence ID" value="MZR13663.1"/>
    <property type="molecule type" value="Genomic_DNA"/>
</dbReference>
<dbReference type="Pfam" id="PF01614">
    <property type="entry name" value="IclR_C"/>
    <property type="match status" value="1"/>
</dbReference>
<dbReference type="Pfam" id="PF09339">
    <property type="entry name" value="HTH_IclR"/>
    <property type="match status" value="1"/>
</dbReference>
<organism evidence="6 7">
    <name type="scientific">Maritimibacter harenae</name>
    <dbReference type="NCBI Taxonomy" id="2606218"/>
    <lineage>
        <taxon>Bacteria</taxon>
        <taxon>Pseudomonadati</taxon>
        <taxon>Pseudomonadota</taxon>
        <taxon>Alphaproteobacteria</taxon>
        <taxon>Rhodobacterales</taxon>
        <taxon>Roseobacteraceae</taxon>
        <taxon>Maritimibacter</taxon>
    </lineage>
</organism>
<protein>
    <submittedName>
        <fullName evidence="6">Helix-turn-helix domain-containing protein</fullName>
    </submittedName>
</protein>
<dbReference type="SMART" id="SM00346">
    <property type="entry name" value="HTH_ICLR"/>
    <property type="match status" value="1"/>
</dbReference>
<dbReference type="SUPFAM" id="SSF46785">
    <property type="entry name" value="Winged helix' DNA-binding domain"/>
    <property type="match status" value="1"/>
</dbReference>
<dbReference type="InterPro" id="IPR036388">
    <property type="entry name" value="WH-like_DNA-bd_sf"/>
</dbReference>
<evidence type="ECO:0000259" key="5">
    <source>
        <dbReference type="PROSITE" id="PS51078"/>
    </source>
</evidence>
<accession>A0A845M810</accession>
<dbReference type="GO" id="GO:0045892">
    <property type="term" value="P:negative regulation of DNA-templated transcription"/>
    <property type="evidence" value="ECO:0007669"/>
    <property type="project" value="TreeGrafter"/>
</dbReference>
<dbReference type="InterPro" id="IPR005471">
    <property type="entry name" value="Tscrpt_reg_IclR_N"/>
</dbReference>
<dbReference type="Gene3D" id="1.10.10.10">
    <property type="entry name" value="Winged helix-like DNA-binding domain superfamily/Winged helix DNA-binding domain"/>
    <property type="match status" value="1"/>
</dbReference>
<keyword evidence="3" id="KW-0804">Transcription</keyword>
<sequence>MAETEGPGPGLKSLDAALGVLAHMARADGAQSLSDIARDCGMPRSKVHRYLASFVAAGLAKQEGRSGRYDLGKEAIHLGLSALARHDFVNHAAEDLPDLAALSGMTVLLSVWGNDGATVVRWERGASPAVTSMGLGTTLPLLNSATGRGFLAWAPEGAIGRIRDQELRRATRNPLLLPDATPSRAGLRSLVAKLRQRGYASVDGDFIPGLVALAAPVLDWQNEAQAVITLIGVDPAVLDPDSEAVKILRDYCARKSVQTAPATT</sequence>
<dbReference type="PROSITE" id="PS51077">
    <property type="entry name" value="HTH_ICLR"/>
    <property type="match status" value="1"/>
</dbReference>
<dbReference type="PANTHER" id="PTHR30136">
    <property type="entry name" value="HELIX-TURN-HELIX TRANSCRIPTIONAL REGULATOR, ICLR FAMILY"/>
    <property type="match status" value="1"/>
</dbReference>
<evidence type="ECO:0000256" key="1">
    <source>
        <dbReference type="ARBA" id="ARBA00023015"/>
    </source>
</evidence>
<evidence type="ECO:0000256" key="2">
    <source>
        <dbReference type="ARBA" id="ARBA00023125"/>
    </source>
</evidence>
<dbReference type="InterPro" id="IPR029016">
    <property type="entry name" value="GAF-like_dom_sf"/>
</dbReference>
<dbReference type="GO" id="GO:0003677">
    <property type="term" value="F:DNA binding"/>
    <property type="evidence" value="ECO:0007669"/>
    <property type="project" value="UniProtKB-KW"/>
</dbReference>
<keyword evidence="7" id="KW-1185">Reference proteome</keyword>
<dbReference type="PANTHER" id="PTHR30136:SF8">
    <property type="entry name" value="TRANSCRIPTIONAL REGULATORY PROTEIN"/>
    <property type="match status" value="1"/>
</dbReference>
<dbReference type="SUPFAM" id="SSF55781">
    <property type="entry name" value="GAF domain-like"/>
    <property type="match status" value="1"/>
</dbReference>
<evidence type="ECO:0000313" key="6">
    <source>
        <dbReference type="EMBL" id="MZR13663.1"/>
    </source>
</evidence>
<keyword evidence="2" id="KW-0238">DNA-binding</keyword>
<dbReference type="AlphaFoldDB" id="A0A845M810"/>
<dbReference type="Proteomes" id="UP000467322">
    <property type="component" value="Unassembled WGS sequence"/>
</dbReference>
<feature type="domain" description="IclR-ED" evidence="5">
    <location>
        <begin position="74"/>
        <end position="264"/>
    </location>
</feature>
<reference evidence="6 7" key="1">
    <citation type="submission" date="2019-12" db="EMBL/GenBank/DDBJ databases">
        <title>Maritimibacter sp. nov. sp. isolated from sea sand.</title>
        <authorList>
            <person name="Kim J."/>
            <person name="Jeong S.E."/>
            <person name="Jung H.S."/>
            <person name="Jeon C.O."/>
        </authorList>
    </citation>
    <scope>NUCLEOTIDE SEQUENCE [LARGE SCALE GENOMIC DNA]</scope>
    <source>
        <strain evidence="6 7">DP07</strain>
    </source>
</reference>
<evidence type="ECO:0000259" key="4">
    <source>
        <dbReference type="PROSITE" id="PS51077"/>
    </source>
</evidence>